<dbReference type="Proteomes" id="UP000078550">
    <property type="component" value="Unassembled WGS sequence"/>
</dbReference>
<dbReference type="Proteomes" id="UP000078555">
    <property type="component" value="Unassembled WGS sequence"/>
</dbReference>
<keyword evidence="4" id="KW-1185">Reference proteome</keyword>
<dbReference type="AlphaFoldDB" id="A0A1A9A1Y1"/>
<organism evidence="1 4">
    <name type="scientific">Plasmodium ovale wallikeri</name>
    <dbReference type="NCBI Taxonomy" id="864142"/>
    <lineage>
        <taxon>Eukaryota</taxon>
        <taxon>Sar</taxon>
        <taxon>Alveolata</taxon>
        <taxon>Apicomplexa</taxon>
        <taxon>Aconoidasida</taxon>
        <taxon>Haemosporida</taxon>
        <taxon>Plasmodiidae</taxon>
        <taxon>Plasmodium</taxon>
        <taxon>Plasmodium (Plasmodium)</taxon>
    </lineage>
</organism>
<evidence type="ECO:0000313" key="4">
    <source>
        <dbReference type="Proteomes" id="UP000078555"/>
    </source>
</evidence>
<reference evidence="1" key="2">
    <citation type="submission" date="2016-05" db="EMBL/GenBank/DDBJ databases">
        <authorList>
            <person name="Lavstsen T."/>
            <person name="Jespersen J.S."/>
        </authorList>
    </citation>
    <scope>NUCLEOTIDE SEQUENCE [LARGE SCALE GENOMIC DNA]</scope>
</reference>
<gene>
    <name evidence="1" type="ORF">POVWA1_060950</name>
    <name evidence="2" type="ORF">POVWA2_060290</name>
</gene>
<sequence>MPHWRSLHNLKRGIVENGTCIRTHRCTRFRSRWWQKSGLSPRLPLPRLPLPRLPLPWLPLPRLPLPRLSLPRLPLPCLPFPILAVSQSSYSKNTPGNIEENPNEPNIARYLYGKMKKKRVTKGDYNYDEPHYGKDMNMMSYKEMKNCDLFRGFIEPPAKSKKKILLVKRE</sequence>
<protein>
    <submittedName>
        <fullName evidence="1">Double C2-like domain-containing protein, putative</fullName>
    </submittedName>
</protein>
<evidence type="ECO:0000313" key="1">
    <source>
        <dbReference type="EMBL" id="SBT50172.1"/>
    </source>
</evidence>
<accession>A0A1A9A1Y1</accession>
<dbReference type="EMBL" id="FLRE01000201">
    <property type="protein sequence ID" value="SBT50475.1"/>
    <property type="molecule type" value="Genomic_DNA"/>
</dbReference>
<evidence type="ECO:0000313" key="3">
    <source>
        <dbReference type="Proteomes" id="UP000078550"/>
    </source>
</evidence>
<proteinExistence type="predicted"/>
<name>A0A1A9A1Y1_PLAOA</name>
<evidence type="ECO:0000313" key="2">
    <source>
        <dbReference type="EMBL" id="SBT50475.1"/>
    </source>
</evidence>
<reference evidence="3 4" key="1">
    <citation type="submission" date="2016-05" db="EMBL/GenBank/DDBJ databases">
        <authorList>
            <person name="Naeem Raeece"/>
        </authorList>
    </citation>
    <scope>NUCLEOTIDE SEQUENCE [LARGE SCALE GENOMIC DNA]</scope>
</reference>
<dbReference type="EMBL" id="FLRD01000159">
    <property type="protein sequence ID" value="SBT50172.1"/>
    <property type="molecule type" value="Genomic_DNA"/>
</dbReference>